<dbReference type="EMBL" id="HG805908">
    <property type="protein sequence ID" value="CDW54616.1"/>
    <property type="molecule type" value="Genomic_DNA"/>
</dbReference>
<feature type="compositionally biased region" description="Basic and acidic residues" evidence="1">
    <location>
        <begin position="14"/>
        <end position="30"/>
    </location>
</feature>
<organism evidence="2 3">
    <name type="scientific">Trichuris trichiura</name>
    <name type="common">Whipworm</name>
    <name type="synonym">Trichocephalus trichiurus</name>
    <dbReference type="NCBI Taxonomy" id="36087"/>
    <lineage>
        <taxon>Eukaryota</taxon>
        <taxon>Metazoa</taxon>
        <taxon>Ecdysozoa</taxon>
        <taxon>Nematoda</taxon>
        <taxon>Enoplea</taxon>
        <taxon>Dorylaimia</taxon>
        <taxon>Trichinellida</taxon>
        <taxon>Trichuridae</taxon>
        <taxon>Trichuris</taxon>
    </lineage>
</organism>
<keyword evidence="3" id="KW-1185">Reference proteome</keyword>
<protein>
    <submittedName>
        <fullName evidence="2">Uncharacterized protein</fullName>
    </submittedName>
</protein>
<evidence type="ECO:0000313" key="3">
    <source>
        <dbReference type="Proteomes" id="UP000030665"/>
    </source>
</evidence>
<evidence type="ECO:0000256" key="1">
    <source>
        <dbReference type="SAM" id="MobiDB-lite"/>
    </source>
</evidence>
<dbReference type="OrthoDB" id="10315168at2759"/>
<dbReference type="AlphaFoldDB" id="A0A077Z3L2"/>
<name>A0A077Z3L2_TRITR</name>
<sequence>MMKTVLCCLAAGRSKSDTTSEKVPHERPSLEKTAQNAIDLKQDEDQVAESPVQPRKENYGDSHALLEPKQTIVAVRTPQLSRCHASQYLSGTGYPLATVSEAPEASGLDEDERSVSSGIDQIEPAAQVPPPVELTEKQLKERLSGILNLSQRLRRSGPFASDTSGRRFSKSPSLGLRLCSSSTPGSPWGKWTLFLSVRIG</sequence>
<gene>
    <name evidence="2" type="ORF">TTRE_0000288601</name>
</gene>
<feature type="region of interest" description="Disordered" evidence="1">
    <location>
        <begin position="13"/>
        <end position="59"/>
    </location>
</feature>
<dbReference type="Proteomes" id="UP000030665">
    <property type="component" value="Unassembled WGS sequence"/>
</dbReference>
<proteinExistence type="predicted"/>
<evidence type="ECO:0000313" key="2">
    <source>
        <dbReference type="EMBL" id="CDW54616.1"/>
    </source>
</evidence>
<reference evidence="2" key="2">
    <citation type="submission" date="2014-03" db="EMBL/GenBank/DDBJ databases">
        <title>The whipworm genome and dual-species transcriptomics of an intimate host-pathogen interaction.</title>
        <authorList>
            <person name="Foth B.J."/>
            <person name="Tsai I.J."/>
            <person name="Reid A.J."/>
            <person name="Bancroft A.J."/>
            <person name="Nichol S."/>
            <person name="Tracey A."/>
            <person name="Holroyd N."/>
            <person name="Cotton J.A."/>
            <person name="Stanley E.J."/>
            <person name="Zarowiecki M."/>
            <person name="Liu J.Z."/>
            <person name="Huckvale T."/>
            <person name="Cooper P.J."/>
            <person name="Grencis R.K."/>
            <person name="Berriman M."/>
        </authorList>
    </citation>
    <scope>NUCLEOTIDE SEQUENCE [LARGE SCALE GENOMIC DNA]</scope>
</reference>
<reference evidence="2" key="1">
    <citation type="submission" date="2014-01" db="EMBL/GenBank/DDBJ databases">
        <authorList>
            <person name="Aslett M."/>
        </authorList>
    </citation>
    <scope>NUCLEOTIDE SEQUENCE</scope>
</reference>
<accession>A0A077Z3L2</accession>